<dbReference type="GO" id="GO:0005739">
    <property type="term" value="C:mitochondrion"/>
    <property type="evidence" value="ECO:0007669"/>
    <property type="project" value="GOC"/>
</dbReference>
<keyword evidence="2" id="KW-0186">Copper</keyword>
<organism evidence="4 5">
    <name type="scientific">Cynara cardunculus var. scolymus</name>
    <name type="common">Globe artichoke</name>
    <name type="synonym">Cynara scolymus</name>
    <dbReference type="NCBI Taxonomy" id="59895"/>
    <lineage>
        <taxon>Eukaryota</taxon>
        <taxon>Viridiplantae</taxon>
        <taxon>Streptophyta</taxon>
        <taxon>Embryophyta</taxon>
        <taxon>Tracheophyta</taxon>
        <taxon>Spermatophyta</taxon>
        <taxon>Magnoliopsida</taxon>
        <taxon>eudicotyledons</taxon>
        <taxon>Gunneridae</taxon>
        <taxon>Pentapetalae</taxon>
        <taxon>asterids</taxon>
        <taxon>campanulids</taxon>
        <taxon>Asterales</taxon>
        <taxon>Asteraceae</taxon>
        <taxon>Carduoideae</taxon>
        <taxon>Cardueae</taxon>
        <taxon>Carduinae</taxon>
        <taxon>Cynara</taxon>
    </lineage>
</organism>
<dbReference type="Gene3D" id="3.40.30.10">
    <property type="entry name" value="Glutaredoxin"/>
    <property type="match status" value="1"/>
</dbReference>
<protein>
    <submittedName>
        <fullName evidence="4">Copper chaperone SCO1/SenC</fullName>
    </submittedName>
</protein>
<feature type="binding site" evidence="2">
    <location>
        <position position="304"/>
    </location>
    <ligand>
        <name>Cu cation</name>
        <dbReference type="ChEBI" id="CHEBI:23378"/>
    </ligand>
</feature>
<comment type="similarity">
    <text evidence="1">Belongs to the SCO1/2 family.</text>
</comment>
<comment type="caution">
    <text evidence="4">The sequence shown here is derived from an EMBL/GenBank/DDBJ whole genome shotgun (WGS) entry which is preliminary data.</text>
</comment>
<dbReference type="PANTHER" id="PTHR12151:SF1">
    <property type="entry name" value="PROTEIN SCO1 HOMOLOG 2, MITOCHONDRIAL"/>
    <property type="match status" value="1"/>
</dbReference>
<evidence type="ECO:0000313" key="5">
    <source>
        <dbReference type="Proteomes" id="UP000243975"/>
    </source>
</evidence>
<keyword evidence="2" id="KW-0479">Metal-binding</keyword>
<keyword evidence="3" id="KW-0472">Membrane</keyword>
<dbReference type="AlphaFoldDB" id="A0A103Y7N7"/>
<dbReference type="FunFam" id="3.40.30.10:FF:000013">
    <property type="entry name" value="Blast:Protein SCO1 homolog, mitochondrial"/>
    <property type="match status" value="1"/>
</dbReference>
<feature type="transmembrane region" description="Helical" evidence="3">
    <location>
        <begin position="138"/>
        <end position="158"/>
    </location>
</feature>
<dbReference type="GO" id="GO:0046872">
    <property type="term" value="F:metal ion binding"/>
    <property type="evidence" value="ECO:0007669"/>
    <property type="project" value="UniProtKB-KW"/>
</dbReference>
<evidence type="ECO:0000256" key="3">
    <source>
        <dbReference type="SAM" id="Phobius"/>
    </source>
</evidence>
<evidence type="ECO:0000256" key="1">
    <source>
        <dbReference type="ARBA" id="ARBA00010996"/>
    </source>
</evidence>
<accession>A0A103Y7N7</accession>
<dbReference type="GO" id="GO:0033617">
    <property type="term" value="P:mitochondrial respiratory chain complex IV assembly"/>
    <property type="evidence" value="ECO:0007669"/>
    <property type="project" value="TreeGrafter"/>
</dbReference>
<evidence type="ECO:0000313" key="4">
    <source>
        <dbReference type="EMBL" id="KVI04027.1"/>
    </source>
</evidence>
<keyword evidence="3" id="KW-1133">Transmembrane helix</keyword>
<dbReference type="InterPro" id="IPR003782">
    <property type="entry name" value="SCO1/SenC"/>
</dbReference>
<gene>
    <name evidence="4" type="ORF">Ccrd_017670</name>
</gene>
<proteinExistence type="inferred from homology"/>
<dbReference type="STRING" id="59895.A0A103Y7N7"/>
<dbReference type="OMA" id="HSSSYMR"/>
<dbReference type="PANTHER" id="PTHR12151">
    <property type="entry name" value="ELECTRON TRANSPORT PROTIN SCO1/SENC FAMILY MEMBER"/>
    <property type="match status" value="1"/>
</dbReference>
<dbReference type="Pfam" id="PF02630">
    <property type="entry name" value="SCO1-SenC"/>
    <property type="match status" value="1"/>
</dbReference>
<dbReference type="CDD" id="cd02968">
    <property type="entry name" value="SCO"/>
    <property type="match status" value="1"/>
</dbReference>
<evidence type="ECO:0000256" key="2">
    <source>
        <dbReference type="PIRSR" id="PIRSR603782-1"/>
    </source>
</evidence>
<dbReference type="Gramene" id="KVI04027">
    <property type="protein sequence ID" value="KVI04027"/>
    <property type="gene ID" value="Ccrd_017670"/>
</dbReference>
<dbReference type="SUPFAM" id="SSF52833">
    <property type="entry name" value="Thioredoxin-like"/>
    <property type="match status" value="1"/>
</dbReference>
<dbReference type="InterPro" id="IPR036249">
    <property type="entry name" value="Thioredoxin-like_sf"/>
</dbReference>
<keyword evidence="5" id="KW-1185">Reference proteome</keyword>
<sequence length="312" mass="35226">MVETHEVETYLEREATELWGREVDDPFFWICICPIPGAKPLLFPITYYVLPPPEENPLPEFCVLGIPFAVQLLQFMPVSKVSLFSIGKKSAESLFFPRRYVTRMGFHSSSYMRAAKMSNEGRRLLLGQGQLESPLRRVYLIPTVILGGIGGAFIFWHMNDEKRAIHKGQGSNDGCCTMKGPVIGGPFNLIDSHGRLVTEEDLRGGWILLYFGYTSSPDVGPAELLKLAKAINTLESKYGIKVRPVFVTIDPQRDTPSQLRAYLKEFDERIMGLTGPVGAVRQMAHEYRVYFKKVEEDGDDYLIHNESRKTGA</sequence>
<reference evidence="4 5" key="1">
    <citation type="journal article" date="2016" name="Sci. Rep.">
        <title>The genome sequence of the outbreeding globe artichoke constructed de novo incorporating a phase-aware low-pass sequencing strategy of F1 progeny.</title>
        <authorList>
            <person name="Scaglione D."/>
            <person name="Reyes-Chin-Wo S."/>
            <person name="Acquadro A."/>
            <person name="Froenicke L."/>
            <person name="Portis E."/>
            <person name="Beitel C."/>
            <person name="Tirone M."/>
            <person name="Mauro R."/>
            <person name="Lo Monaco A."/>
            <person name="Mauromicale G."/>
            <person name="Faccioli P."/>
            <person name="Cattivelli L."/>
            <person name="Rieseberg L."/>
            <person name="Michelmore R."/>
            <person name="Lanteri S."/>
        </authorList>
    </citation>
    <scope>NUCLEOTIDE SEQUENCE [LARGE SCALE GENOMIC DNA]</scope>
    <source>
        <tissue evidence="4">Leaf</tissue>
    </source>
</reference>
<dbReference type="EMBL" id="LEKV01002315">
    <property type="protein sequence ID" value="KVI04027.1"/>
    <property type="molecule type" value="Genomic_DNA"/>
</dbReference>
<dbReference type="Proteomes" id="UP000243975">
    <property type="component" value="Unassembled WGS sequence"/>
</dbReference>
<dbReference type="GO" id="GO:0055070">
    <property type="term" value="P:copper ion homeostasis"/>
    <property type="evidence" value="ECO:0007669"/>
    <property type="project" value="EnsemblPlants"/>
</dbReference>
<keyword evidence="3" id="KW-0812">Transmembrane</keyword>
<name>A0A103Y7N7_CYNCS</name>